<evidence type="ECO:0000256" key="1">
    <source>
        <dbReference type="SAM" id="MobiDB-lite"/>
    </source>
</evidence>
<protein>
    <submittedName>
        <fullName evidence="3">Uncharacterized protein</fullName>
    </submittedName>
</protein>
<keyword evidence="2" id="KW-0472">Membrane</keyword>
<name>A0ABY2BL15_9ACTN</name>
<dbReference type="EMBL" id="SLWM01000006">
    <property type="protein sequence ID" value="TCO23006.1"/>
    <property type="molecule type" value="Genomic_DNA"/>
</dbReference>
<gene>
    <name evidence="3" type="ORF">EV644_106314</name>
</gene>
<feature type="transmembrane region" description="Helical" evidence="2">
    <location>
        <begin position="23"/>
        <end position="49"/>
    </location>
</feature>
<evidence type="ECO:0000313" key="4">
    <source>
        <dbReference type="Proteomes" id="UP000295818"/>
    </source>
</evidence>
<evidence type="ECO:0000256" key="2">
    <source>
        <dbReference type="SAM" id="Phobius"/>
    </source>
</evidence>
<sequence>MTTTPIAPVPATTPPRSRNGPRALLVSLGTLLILTGVVLLAIGGTAAWANQQRDDDGYFRAGPERVSTETSAVSVPLLELSGAGPDDLYAGDFLGDVRIQLESRNTGVPLFVGIGPAAEVAKYLVGFGHDEVSDIAVDPFEVVTTTRPGGRPAAAPATQSFWVASDTGTGARTLGWNATEGDWAVVIMNADGSPAVDVDVSVGGKLPAIRGIAVGALIGSALLLTIGTAVMISALGLSRR</sequence>
<feature type="region of interest" description="Disordered" evidence="1">
    <location>
        <begin position="1"/>
        <end position="20"/>
    </location>
</feature>
<evidence type="ECO:0000313" key="3">
    <source>
        <dbReference type="EMBL" id="TCO23006.1"/>
    </source>
</evidence>
<keyword evidence="2" id="KW-0812">Transmembrane</keyword>
<feature type="transmembrane region" description="Helical" evidence="2">
    <location>
        <begin position="212"/>
        <end position="237"/>
    </location>
</feature>
<organism evidence="3 4">
    <name type="scientific">Kribbella orskensis</name>
    <dbReference type="NCBI Taxonomy" id="2512216"/>
    <lineage>
        <taxon>Bacteria</taxon>
        <taxon>Bacillati</taxon>
        <taxon>Actinomycetota</taxon>
        <taxon>Actinomycetes</taxon>
        <taxon>Propionibacteriales</taxon>
        <taxon>Kribbellaceae</taxon>
        <taxon>Kribbella</taxon>
    </lineage>
</organism>
<keyword evidence="2" id="KW-1133">Transmembrane helix</keyword>
<reference evidence="3 4" key="1">
    <citation type="journal article" date="2015" name="Stand. Genomic Sci.">
        <title>Genomic Encyclopedia of Bacterial and Archaeal Type Strains, Phase III: the genomes of soil and plant-associated and newly described type strains.</title>
        <authorList>
            <person name="Whitman W.B."/>
            <person name="Woyke T."/>
            <person name="Klenk H.P."/>
            <person name="Zhou Y."/>
            <person name="Lilburn T.G."/>
            <person name="Beck B.J."/>
            <person name="De Vos P."/>
            <person name="Vandamme P."/>
            <person name="Eisen J.A."/>
            <person name="Garrity G."/>
            <person name="Hugenholtz P."/>
            <person name="Kyrpides N.C."/>
        </authorList>
    </citation>
    <scope>NUCLEOTIDE SEQUENCE [LARGE SCALE GENOMIC DNA]</scope>
    <source>
        <strain evidence="3 4">VKM Ac-2538</strain>
    </source>
</reference>
<proteinExistence type="predicted"/>
<dbReference type="Proteomes" id="UP000295818">
    <property type="component" value="Unassembled WGS sequence"/>
</dbReference>
<comment type="caution">
    <text evidence="3">The sequence shown here is derived from an EMBL/GenBank/DDBJ whole genome shotgun (WGS) entry which is preliminary data.</text>
</comment>
<dbReference type="RefSeq" id="WP_132189695.1">
    <property type="nucleotide sequence ID" value="NZ_SLWM01000006.1"/>
</dbReference>
<keyword evidence="4" id="KW-1185">Reference proteome</keyword>
<accession>A0ABY2BL15</accession>